<proteinExistence type="predicted"/>
<dbReference type="Proteomes" id="UP000198420">
    <property type="component" value="Unassembled WGS sequence"/>
</dbReference>
<sequence length="189" mass="20851">MTAEQDDRLDGEADATELLRAERADVIRHPGGTLMEHLHRVHALLDSWGARRALRLAGLCHAFYGTDGFPVALGSIHRREELSVVIGTEAEDLVYLYASCDRARTYPSLHRPDGAVADRFTGLSSPASPGQRRDLAELTVANELDVVRTAALERSQITGLLDLFVTWRSLLSDPAFHAVEDARRSMHLA</sequence>
<organism evidence="2 3">
    <name type="scientific">Actinomadura mexicana</name>
    <dbReference type="NCBI Taxonomy" id="134959"/>
    <lineage>
        <taxon>Bacteria</taxon>
        <taxon>Bacillati</taxon>
        <taxon>Actinomycetota</taxon>
        <taxon>Actinomycetes</taxon>
        <taxon>Streptosporangiales</taxon>
        <taxon>Thermomonosporaceae</taxon>
        <taxon>Actinomadura</taxon>
    </lineage>
</organism>
<evidence type="ECO:0000313" key="3">
    <source>
        <dbReference type="Proteomes" id="UP000198420"/>
    </source>
</evidence>
<feature type="domain" description="DUF6817" evidence="1">
    <location>
        <begin position="18"/>
        <end position="102"/>
    </location>
</feature>
<dbReference type="EMBL" id="FZNP01000012">
    <property type="protein sequence ID" value="SNS17187.1"/>
    <property type="molecule type" value="Genomic_DNA"/>
</dbReference>
<dbReference type="RefSeq" id="WP_218826280.1">
    <property type="nucleotide sequence ID" value="NZ_FZNP01000012.1"/>
</dbReference>
<protein>
    <recommendedName>
        <fullName evidence="1">DUF6817 domain-containing protein</fullName>
    </recommendedName>
</protein>
<name>A0A239CAF2_9ACTN</name>
<dbReference type="InterPro" id="IPR049202">
    <property type="entry name" value="DUF6817"/>
</dbReference>
<gene>
    <name evidence="2" type="ORF">SAMN06265355_11298</name>
</gene>
<evidence type="ECO:0000259" key="1">
    <source>
        <dbReference type="Pfam" id="PF20680"/>
    </source>
</evidence>
<dbReference type="Pfam" id="PF20680">
    <property type="entry name" value="DUF6817"/>
    <property type="match status" value="1"/>
</dbReference>
<reference evidence="3" key="1">
    <citation type="submission" date="2017-06" db="EMBL/GenBank/DDBJ databases">
        <authorList>
            <person name="Varghese N."/>
            <person name="Submissions S."/>
        </authorList>
    </citation>
    <scope>NUCLEOTIDE SEQUENCE [LARGE SCALE GENOMIC DNA]</scope>
    <source>
        <strain evidence="3">DSM 44485</strain>
    </source>
</reference>
<accession>A0A239CAF2</accession>
<dbReference type="AlphaFoldDB" id="A0A239CAF2"/>
<evidence type="ECO:0000313" key="2">
    <source>
        <dbReference type="EMBL" id="SNS17187.1"/>
    </source>
</evidence>
<keyword evidence="3" id="KW-1185">Reference proteome</keyword>